<dbReference type="InterPro" id="IPR018193">
    <property type="entry name" value="Glyc_kinase_flavodox-like_fold"/>
</dbReference>
<evidence type="ECO:0000256" key="1">
    <source>
        <dbReference type="ARBA" id="ARBA00006284"/>
    </source>
</evidence>
<dbReference type="InterPro" id="IPR036129">
    <property type="entry name" value="Glycerate_kinase_sf"/>
</dbReference>
<comment type="caution">
    <text evidence="5">The sequence shown here is derived from an EMBL/GenBank/DDBJ whole genome shotgun (WGS) entry which is preliminary data.</text>
</comment>
<dbReference type="InterPro" id="IPR004381">
    <property type="entry name" value="Glycerate_kinase"/>
</dbReference>
<protein>
    <submittedName>
        <fullName evidence="5">Glycerate 2-kinase</fullName>
        <ecNumber evidence="5">2.7.1.165</ecNumber>
    </submittedName>
</protein>
<dbReference type="Gene3D" id="3.90.1510.10">
    <property type="entry name" value="Glycerate kinase, domain 2"/>
    <property type="match status" value="1"/>
</dbReference>
<dbReference type="PANTHER" id="PTHR21599:SF0">
    <property type="entry name" value="GLYCERATE KINASE"/>
    <property type="match status" value="1"/>
</dbReference>
<dbReference type="PANTHER" id="PTHR21599">
    <property type="entry name" value="GLYCERATE KINASE"/>
    <property type="match status" value="1"/>
</dbReference>
<keyword evidence="6" id="KW-1185">Reference proteome</keyword>
<keyword evidence="3 4" id="KW-0418">Kinase</keyword>
<accession>A0ABN8GCW4</accession>
<dbReference type="Proteomes" id="UP000838686">
    <property type="component" value="Unassembled WGS sequence"/>
</dbReference>
<dbReference type="Pfam" id="PF02595">
    <property type="entry name" value="Gly_kinase"/>
    <property type="match status" value="1"/>
</dbReference>
<evidence type="ECO:0000256" key="2">
    <source>
        <dbReference type="ARBA" id="ARBA00022679"/>
    </source>
</evidence>
<dbReference type="EC" id="2.7.1.165" evidence="5"/>
<gene>
    <name evidence="5" type="primary">garK</name>
    <name evidence="5" type="ORF">PAECIP111893_01781</name>
</gene>
<organism evidence="5 6">
    <name type="scientific">Paenibacillus plantiphilus</name>
    <dbReference type="NCBI Taxonomy" id="2905650"/>
    <lineage>
        <taxon>Bacteria</taxon>
        <taxon>Bacillati</taxon>
        <taxon>Bacillota</taxon>
        <taxon>Bacilli</taxon>
        <taxon>Bacillales</taxon>
        <taxon>Paenibacillaceae</taxon>
        <taxon>Paenibacillus</taxon>
    </lineage>
</organism>
<dbReference type="SUPFAM" id="SSF110738">
    <property type="entry name" value="Glycerate kinase I"/>
    <property type="match status" value="1"/>
</dbReference>
<name>A0ABN8GCW4_9BACL</name>
<dbReference type="NCBIfam" id="TIGR00045">
    <property type="entry name" value="glycerate kinase"/>
    <property type="match status" value="1"/>
</dbReference>
<keyword evidence="2 4" id="KW-0808">Transferase</keyword>
<proteinExistence type="inferred from homology"/>
<evidence type="ECO:0000256" key="3">
    <source>
        <dbReference type="ARBA" id="ARBA00022777"/>
    </source>
</evidence>
<dbReference type="EMBL" id="CAKMMF010000007">
    <property type="protein sequence ID" value="CAH1201961.1"/>
    <property type="molecule type" value="Genomic_DNA"/>
</dbReference>
<comment type="similarity">
    <text evidence="1 4">Belongs to the glycerate kinase type-1 family.</text>
</comment>
<sequence length="378" mass="38971">MARMKIVIAPDSFKGSMSAKRVGVAIDKGIKRAFPEIATVIIPMADGGEGTMECLIDATEGRFVKATVKDPLGRDIESGFGILGDQTTCIIEMAMSSGLYLIAPHERNPLVTTTYGFGQLIIAALDHGCRKFILGLGGSATNDGGAGMLQALGVELLNQDGQSVGFGGGELDAIAAIRTAGLDPRIAESEFVVACDVDNPFVGPSGASAVFGPQKGAAPAVVKLLDRSMNNFADAIQRVQGVAIHDMPGTGAAGGLSGAILAFLNGKLESGVSIIARVMELDAAVQDADLVITGEGQADFQTARGKTPCGVAHVARQYGVPVVILTGAVGTGIDSLYEHGVTAVVSIVNRPMTLEEAMSGAESLLEEAAEGIIRIYNR</sequence>
<evidence type="ECO:0000313" key="5">
    <source>
        <dbReference type="EMBL" id="CAH1201961.1"/>
    </source>
</evidence>
<evidence type="ECO:0000313" key="6">
    <source>
        <dbReference type="Proteomes" id="UP000838686"/>
    </source>
</evidence>
<evidence type="ECO:0000256" key="4">
    <source>
        <dbReference type="PIRNR" id="PIRNR006078"/>
    </source>
</evidence>
<dbReference type="Gene3D" id="3.40.50.10350">
    <property type="entry name" value="Glycerate kinase, domain 1"/>
    <property type="match status" value="1"/>
</dbReference>
<dbReference type="PIRSF" id="PIRSF006078">
    <property type="entry name" value="GlxK"/>
    <property type="match status" value="1"/>
</dbReference>
<dbReference type="InterPro" id="IPR018197">
    <property type="entry name" value="Glycerate_kinase_RE-like"/>
</dbReference>
<reference evidence="5" key="1">
    <citation type="submission" date="2022-01" db="EMBL/GenBank/DDBJ databases">
        <authorList>
            <person name="Criscuolo A."/>
        </authorList>
    </citation>
    <scope>NUCLEOTIDE SEQUENCE</scope>
    <source>
        <strain evidence="5">CIP111893</strain>
    </source>
</reference>
<dbReference type="GO" id="GO:0043798">
    <property type="term" value="F:glycerate 2-kinase activity"/>
    <property type="evidence" value="ECO:0007669"/>
    <property type="project" value="UniProtKB-EC"/>
</dbReference>